<name>A0ABS2TLX1_9ACTN</name>
<dbReference type="Proteomes" id="UP000749040">
    <property type="component" value="Unassembled WGS sequence"/>
</dbReference>
<evidence type="ECO:0000313" key="2">
    <source>
        <dbReference type="Proteomes" id="UP000749040"/>
    </source>
</evidence>
<dbReference type="EMBL" id="JADKYB010000003">
    <property type="protein sequence ID" value="MBM9504328.1"/>
    <property type="molecule type" value="Genomic_DNA"/>
</dbReference>
<comment type="caution">
    <text evidence="1">The sequence shown here is derived from an EMBL/GenBank/DDBJ whole genome shotgun (WGS) entry which is preliminary data.</text>
</comment>
<organism evidence="1 2">
    <name type="scientific">Actinacidiphila acididurans</name>
    <dbReference type="NCBI Taxonomy" id="2784346"/>
    <lineage>
        <taxon>Bacteria</taxon>
        <taxon>Bacillati</taxon>
        <taxon>Actinomycetota</taxon>
        <taxon>Actinomycetes</taxon>
        <taxon>Kitasatosporales</taxon>
        <taxon>Streptomycetaceae</taxon>
        <taxon>Actinacidiphila</taxon>
    </lineage>
</organism>
<reference evidence="1 2" key="1">
    <citation type="submission" date="2021-01" db="EMBL/GenBank/DDBJ databases">
        <title>Streptomyces acididurans sp. nov., isolated from a peat swamp forest soil.</title>
        <authorList>
            <person name="Chantavorakit T."/>
            <person name="Duangmal K."/>
        </authorList>
    </citation>
    <scope>NUCLEOTIDE SEQUENCE [LARGE SCALE GENOMIC DNA]</scope>
    <source>
        <strain evidence="1 2">KK5PA1</strain>
    </source>
</reference>
<keyword evidence="2" id="KW-1185">Reference proteome</keyword>
<evidence type="ECO:0000313" key="1">
    <source>
        <dbReference type="EMBL" id="MBM9504328.1"/>
    </source>
</evidence>
<gene>
    <name evidence="1" type="ORF">ITX44_07225</name>
</gene>
<protein>
    <submittedName>
        <fullName evidence="1">DUF2332 domain-containing protein</fullName>
    </submittedName>
</protein>
<proteinExistence type="predicted"/>
<dbReference type="RefSeq" id="WP_205356181.1">
    <property type="nucleotide sequence ID" value="NZ_JADKYB010000003.1"/>
</dbReference>
<sequence>MRVLFRFFAATQCRGRSAVYEALSESVAGDDALLGLLLDTPGDQRRPSLLFAAVNLLLAAHPGDELSAYYAIHGGRRTPDERLVPAFAAFCADHRDELLRLLRERSTQTNEIRRCVALRLALDHVRRRLPGPFALVEVGASAGLNLLFDHYGYRLNGRQDPGAGAPVISCEVRGDPNGFALGTAPRITRRLGIDRNPVDLSDPDARAWLEAFIWPEQVGELATLRAATDLALASAELSVVPGEATTDTARLIGQLPGSEPVVVFTASLLSYLAAEARSAFVAQLQEAAAHRPVAWAFAEGPGLLATVGLHTPALNGPLSRRNSLYAVGVSLRGPGLRDDQLLALADPYLRWLAPARTKADDFAWLPSDG</sequence>
<accession>A0ABS2TLX1</accession>
<dbReference type="InterPro" id="IPR011200">
    <property type="entry name" value="UCP012608"/>
</dbReference>
<dbReference type="Pfam" id="PF10094">
    <property type="entry name" value="DUF2332"/>
    <property type="match status" value="1"/>
</dbReference>